<comment type="caution">
    <text evidence="2">The sequence shown here is derived from an EMBL/GenBank/DDBJ whole genome shotgun (WGS) entry which is preliminary data.</text>
</comment>
<evidence type="ECO:0000256" key="1">
    <source>
        <dbReference type="SAM" id="MobiDB-lite"/>
    </source>
</evidence>
<dbReference type="AlphaFoldDB" id="A0A2W7NBM5"/>
<organism evidence="2 3">
    <name type="scientific">Palleronia aestuarii</name>
    <dbReference type="NCBI Taxonomy" id="568105"/>
    <lineage>
        <taxon>Bacteria</taxon>
        <taxon>Pseudomonadati</taxon>
        <taxon>Pseudomonadota</taxon>
        <taxon>Alphaproteobacteria</taxon>
        <taxon>Rhodobacterales</taxon>
        <taxon>Roseobacteraceae</taxon>
        <taxon>Palleronia</taxon>
    </lineage>
</organism>
<dbReference type="OrthoDB" id="7355053at2"/>
<gene>
    <name evidence="2" type="ORF">LX81_01479</name>
</gene>
<evidence type="ECO:0000313" key="2">
    <source>
        <dbReference type="EMBL" id="PZX17751.1"/>
    </source>
</evidence>
<proteinExistence type="predicted"/>
<dbReference type="Pfam" id="PF11351">
    <property type="entry name" value="GTA_holin_3TM"/>
    <property type="match status" value="1"/>
</dbReference>
<feature type="region of interest" description="Disordered" evidence="1">
    <location>
        <begin position="145"/>
        <end position="202"/>
    </location>
</feature>
<sequence>MIDRLLGVVFGGGGNVIRDTVEIFRENAEASARRGAAKDIAALEQFAAEFARTQKPGLFDRIMDALNRLPRPAMAIGTIGLFVAAMVDPVWFSERMQGIAVVPEPLWWLLGAIVSFYFGARHQAKGQEFRASVVEALIKTPALLGSLQSPDPRDPPSSYGFPESPNGDRRGDAGANTPKVRPPGNDLSENAALSKWRARNGA</sequence>
<dbReference type="EMBL" id="QKZL01000004">
    <property type="protein sequence ID" value="PZX17751.1"/>
    <property type="molecule type" value="Genomic_DNA"/>
</dbReference>
<dbReference type="Proteomes" id="UP000248916">
    <property type="component" value="Unassembled WGS sequence"/>
</dbReference>
<evidence type="ECO:0000313" key="3">
    <source>
        <dbReference type="Proteomes" id="UP000248916"/>
    </source>
</evidence>
<accession>A0A2W7NBM5</accession>
<name>A0A2W7NBM5_9RHOB</name>
<keyword evidence="3" id="KW-1185">Reference proteome</keyword>
<dbReference type="InterPro" id="IPR021497">
    <property type="entry name" value="GTA_holin_3TM"/>
</dbReference>
<reference evidence="2 3" key="1">
    <citation type="submission" date="2018-06" db="EMBL/GenBank/DDBJ databases">
        <title>Genomic Encyclopedia of Archaeal and Bacterial Type Strains, Phase II (KMG-II): from individual species to whole genera.</title>
        <authorList>
            <person name="Goeker M."/>
        </authorList>
    </citation>
    <scope>NUCLEOTIDE SEQUENCE [LARGE SCALE GENOMIC DNA]</scope>
    <source>
        <strain evidence="2 3">DSM 22009</strain>
    </source>
</reference>
<protein>
    <submittedName>
        <fullName evidence="2">Holin (3TMs family)</fullName>
    </submittedName>
</protein>